<dbReference type="EMBL" id="QXGC01001244">
    <property type="protein sequence ID" value="KAE9207529.1"/>
    <property type="molecule type" value="Genomic_DNA"/>
</dbReference>
<evidence type="ECO:0000313" key="5">
    <source>
        <dbReference type="Proteomes" id="UP000460718"/>
    </source>
</evidence>
<dbReference type="Proteomes" id="UP000460718">
    <property type="component" value="Unassembled WGS sequence"/>
</dbReference>
<evidence type="ECO:0000313" key="7">
    <source>
        <dbReference type="Proteomes" id="UP000486351"/>
    </source>
</evidence>
<dbReference type="Proteomes" id="UP000488956">
    <property type="component" value="Unassembled WGS sequence"/>
</dbReference>
<evidence type="ECO:0000313" key="2">
    <source>
        <dbReference type="EMBL" id="KAE9078792.1"/>
    </source>
</evidence>
<sequence>MTDIVKLNVSTYSGEGNSRLHLIRWLSEVDITVEDRQLPTELGRPLFLLSKLARKAKNWALGNLVADASCFPTMASMKADMRLAFQPLQYESLERSVFLSLKQGCMSMLEYIQRHLVSCITTHPFDMVTQVHVFKCFYLTRKAPMTLEIPSRLHYA</sequence>
<dbReference type="EMBL" id="QXFY01000270">
    <property type="protein sequence ID" value="KAE9349829.1"/>
    <property type="molecule type" value="Genomic_DNA"/>
</dbReference>
<dbReference type="EMBL" id="QXFX01002269">
    <property type="protein sequence ID" value="KAE9078792.1"/>
    <property type="molecule type" value="Genomic_DNA"/>
</dbReference>
<accession>A0A6A3LTQ9</accession>
<dbReference type="EMBL" id="QXFW01000157">
    <property type="protein sequence ID" value="KAE9022656.1"/>
    <property type="molecule type" value="Genomic_DNA"/>
</dbReference>
<evidence type="ECO:0000313" key="6">
    <source>
        <dbReference type="Proteomes" id="UP000476176"/>
    </source>
</evidence>
<gene>
    <name evidence="3" type="ORF">PF004_g17007</name>
    <name evidence="4" type="ORF">PF008_g6722</name>
    <name evidence="2" type="ORF">PF010_g23007</name>
    <name evidence="1" type="ORF">PF011_g4361</name>
</gene>
<evidence type="ECO:0000313" key="1">
    <source>
        <dbReference type="EMBL" id="KAE9022656.1"/>
    </source>
</evidence>
<protein>
    <recommendedName>
        <fullName evidence="9">Retrotransposon gag domain-containing protein</fullName>
    </recommendedName>
</protein>
<dbReference type="Proteomes" id="UP000486351">
    <property type="component" value="Unassembled WGS sequence"/>
</dbReference>
<evidence type="ECO:0000313" key="8">
    <source>
        <dbReference type="Proteomes" id="UP000488956"/>
    </source>
</evidence>
<reference evidence="5 6" key="1">
    <citation type="submission" date="2018-09" db="EMBL/GenBank/DDBJ databases">
        <title>Genomic investigation of the strawberry pathogen Phytophthora fragariae indicates pathogenicity is determined by transcriptional variation in three key races.</title>
        <authorList>
            <person name="Adams T.M."/>
            <person name="Armitage A.D."/>
            <person name="Sobczyk M.K."/>
            <person name="Bates H.J."/>
            <person name="Dunwell J.M."/>
            <person name="Nellist C.F."/>
            <person name="Harrison R.J."/>
        </authorList>
    </citation>
    <scope>NUCLEOTIDE SEQUENCE [LARGE SCALE GENOMIC DNA]</scope>
    <source>
        <strain evidence="3 6">BC-23</strain>
        <strain evidence="4 7">NOV-77</strain>
        <strain evidence="2 8">ONT-3</strain>
        <strain evidence="1 5">SCRP245</strain>
    </source>
</reference>
<proteinExistence type="predicted"/>
<evidence type="ECO:0008006" key="9">
    <source>
        <dbReference type="Google" id="ProtNLM"/>
    </source>
</evidence>
<dbReference type="AlphaFoldDB" id="A0A6A3LTQ9"/>
<dbReference type="Proteomes" id="UP000476176">
    <property type="component" value="Unassembled WGS sequence"/>
</dbReference>
<organism evidence="1 5">
    <name type="scientific">Phytophthora fragariae</name>
    <dbReference type="NCBI Taxonomy" id="53985"/>
    <lineage>
        <taxon>Eukaryota</taxon>
        <taxon>Sar</taxon>
        <taxon>Stramenopiles</taxon>
        <taxon>Oomycota</taxon>
        <taxon>Peronosporomycetes</taxon>
        <taxon>Peronosporales</taxon>
        <taxon>Peronosporaceae</taxon>
        <taxon>Phytophthora</taxon>
    </lineage>
</organism>
<evidence type="ECO:0000313" key="4">
    <source>
        <dbReference type="EMBL" id="KAE9349829.1"/>
    </source>
</evidence>
<name>A0A6A3LTQ9_9STRA</name>
<comment type="caution">
    <text evidence="1">The sequence shown here is derived from an EMBL/GenBank/DDBJ whole genome shotgun (WGS) entry which is preliminary data.</text>
</comment>
<evidence type="ECO:0000313" key="3">
    <source>
        <dbReference type="EMBL" id="KAE9207529.1"/>
    </source>
</evidence>